<dbReference type="Proteomes" id="UP000011668">
    <property type="component" value="Unassembled WGS sequence"/>
</dbReference>
<keyword evidence="2" id="KW-1185">Reference proteome</keyword>
<dbReference type="AlphaFoldDB" id="L8WRK4"/>
<proteinExistence type="predicted"/>
<sequence>MKSEFVDNKRGGKVGVRVCARAKSITVYSPMTVCNKLIASFAFSLRVCSSTFILRLKQHCLKSVRLVKILCLHK</sequence>
<protein>
    <submittedName>
        <fullName evidence="1">Uncharacterized protein</fullName>
    </submittedName>
</protein>
<name>L8WRK4_THACA</name>
<accession>L8WRK4</accession>
<dbReference type="HOGENOM" id="CLU_2689509_0_0_1"/>
<dbReference type="EMBL" id="AFRT01001966">
    <property type="protein sequence ID" value="ELU39009.1"/>
    <property type="molecule type" value="Genomic_DNA"/>
</dbReference>
<evidence type="ECO:0000313" key="1">
    <source>
        <dbReference type="EMBL" id="ELU39009.1"/>
    </source>
</evidence>
<comment type="caution">
    <text evidence="1">The sequence shown here is derived from an EMBL/GenBank/DDBJ whole genome shotgun (WGS) entry which is preliminary data.</text>
</comment>
<organism evidence="1 2">
    <name type="scientific">Thanatephorus cucumeris (strain AG1-IA)</name>
    <name type="common">Rice sheath blight fungus</name>
    <name type="synonym">Rhizoctonia solani</name>
    <dbReference type="NCBI Taxonomy" id="983506"/>
    <lineage>
        <taxon>Eukaryota</taxon>
        <taxon>Fungi</taxon>
        <taxon>Dikarya</taxon>
        <taxon>Basidiomycota</taxon>
        <taxon>Agaricomycotina</taxon>
        <taxon>Agaricomycetes</taxon>
        <taxon>Cantharellales</taxon>
        <taxon>Ceratobasidiaceae</taxon>
        <taxon>Rhizoctonia</taxon>
        <taxon>Rhizoctonia solani AG-1</taxon>
    </lineage>
</organism>
<gene>
    <name evidence="1" type="ORF">AG1IA_06966</name>
</gene>
<evidence type="ECO:0000313" key="2">
    <source>
        <dbReference type="Proteomes" id="UP000011668"/>
    </source>
</evidence>
<reference evidence="1 2" key="1">
    <citation type="journal article" date="2013" name="Nat. Commun.">
        <title>The evolution and pathogenic mechanisms of the rice sheath blight pathogen.</title>
        <authorList>
            <person name="Zheng A."/>
            <person name="Lin R."/>
            <person name="Xu L."/>
            <person name="Qin P."/>
            <person name="Tang C."/>
            <person name="Ai P."/>
            <person name="Zhang D."/>
            <person name="Liu Y."/>
            <person name="Sun Z."/>
            <person name="Feng H."/>
            <person name="Wang Y."/>
            <person name="Chen Y."/>
            <person name="Liang X."/>
            <person name="Fu R."/>
            <person name="Li Q."/>
            <person name="Zhang J."/>
            <person name="Yu X."/>
            <person name="Xie Z."/>
            <person name="Ding L."/>
            <person name="Guan P."/>
            <person name="Tang J."/>
            <person name="Liang Y."/>
            <person name="Wang S."/>
            <person name="Deng Q."/>
            <person name="Li S."/>
            <person name="Zhu J."/>
            <person name="Wang L."/>
            <person name="Liu H."/>
            <person name="Li P."/>
        </authorList>
    </citation>
    <scope>NUCLEOTIDE SEQUENCE [LARGE SCALE GENOMIC DNA]</scope>
    <source>
        <strain evidence="2">AG-1 IA</strain>
    </source>
</reference>